<dbReference type="Gene3D" id="2.60.120.10">
    <property type="entry name" value="Jelly Rolls"/>
    <property type="match status" value="1"/>
</dbReference>
<feature type="domain" description="Cupin type-2" evidence="1">
    <location>
        <begin position="129"/>
        <end position="177"/>
    </location>
</feature>
<dbReference type="CDD" id="cd02231">
    <property type="entry name" value="cupin_BLL6423-like"/>
    <property type="match status" value="1"/>
</dbReference>
<evidence type="ECO:0000259" key="1">
    <source>
        <dbReference type="Pfam" id="PF07883"/>
    </source>
</evidence>
<protein>
    <submittedName>
        <fullName evidence="2">Cupin</fullName>
    </submittedName>
</protein>
<sequence>MSIDISTRVPRRVVTGIRDGKSVFISDDTVPNAHLHQSVPGFMTSVCWATPSQLSLPLDRTDPALPGICITPAPGETRLMVVRFPPDSAMAGPSFDPVTADAEQRRHLPGLAELFESEAPGMHTTDTVDYDIVLEGEIWLELDDGAEVHLRQGDIAIQGGTRHAWRNKGTSPATMAFILIGATRS</sequence>
<dbReference type="PANTHER" id="PTHR36156:SF2">
    <property type="entry name" value="CUPIN TYPE-2 DOMAIN-CONTAINING PROTEIN"/>
    <property type="match status" value="1"/>
</dbReference>
<dbReference type="Pfam" id="PF07883">
    <property type="entry name" value="Cupin_2"/>
    <property type="match status" value="1"/>
</dbReference>
<reference evidence="3" key="1">
    <citation type="submission" date="2017-11" db="EMBL/GenBank/DDBJ databases">
        <authorList>
            <person name="Kuznetsova I."/>
            <person name="Sazanova A."/>
            <person name="Chirak E."/>
            <person name="Safronova V."/>
            <person name="Willems A."/>
        </authorList>
    </citation>
    <scope>NUCLEOTIDE SEQUENCE [LARGE SCALE GENOMIC DNA]</scope>
    <source>
        <strain evidence="3">STM 196</strain>
    </source>
</reference>
<dbReference type="EMBL" id="PGGO01000002">
    <property type="protein sequence ID" value="PSH70095.1"/>
    <property type="molecule type" value="Genomic_DNA"/>
</dbReference>
<dbReference type="InterPro" id="IPR011051">
    <property type="entry name" value="RmlC_Cupin_sf"/>
</dbReference>
<dbReference type="OrthoDB" id="713485at2"/>
<dbReference type="PANTHER" id="PTHR36156">
    <property type="entry name" value="SLR2101 PROTEIN"/>
    <property type="match status" value="1"/>
</dbReference>
<evidence type="ECO:0000313" key="2">
    <source>
        <dbReference type="EMBL" id="PSH70095.1"/>
    </source>
</evidence>
<dbReference type="InterPro" id="IPR014710">
    <property type="entry name" value="RmlC-like_jellyroll"/>
</dbReference>
<dbReference type="InterPro" id="IPR013096">
    <property type="entry name" value="Cupin_2"/>
</dbReference>
<dbReference type="AlphaFoldDB" id="A0A2P7BUF0"/>
<dbReference type="RefSeq" id="WP_106709513.1">
    <property type="nucleotide sequence ID" value="NZ_PGGO01000002.1"/>
</dbReference>
<dbReference type="SUPFAM" id="SSF51182">
    <property type="entry name" value="RmlC-like cupins"/>
    <property type="match status" value="1"/>
</dbReference>
<dbReference type="InterPro" id="IPR047142">
    <property type="entry name" value="OryJ/VirC-like"/>
</dbReference>
<proteinExistence type="predicted"/>
<accession>A0A2P7BUF0</accession>
<comment type="caution">
    <text evidence="2">The sequence shown here is derived from an EMBL/GenBank/DDBJ whole genome shotgun (WGS) entry which is preliminary data.</text>
</comment>
<keyword evidence="3" id="KW-1185">Reference proteome</keyword>
<gene>
    <name evidence="2" type="ORF">CU102_03055</name>
</gene>
<name>A0A2P7BUF0_9HYPH</name>
<dbReference type="Proteomes" id="UP000241444">
    <property type="component" value="Unassembled WGS sequence"/>
</dbReference>
<evidence type="ECO:0000313" key="3">
    <source>
        <dbReference type="Proteomes" id="UP000241444"/>
    </source>
</evidence>
<organism evidence="2 3">
    <name type="scientific">Phyllobacterium brassicacearum</name>
    <dbReference type="NCBI Taxonomy" id="314235"/>
    <lineage>
        <taxon>Bacteria</taxon>
        <taxon>Pseudomonadati</taxon>
        <taxon>Pseudomonadota</taxon>
        <taxon>Alphaproteobacteria</taxon>
        <taxon>Hyphomicrobiales</taxon>
        <taxon>Phyllobacteriaceae</taxon>
        <taxon>Phyllobacterium</taxon>
    </lineage>
</organism>